<dbReference type="EC" id="1.2.4.1" evidence="3 8"/>
<comment type="catalytic activity">
    <reaction evidence="8">
        <text>N(6)-[(R)-lipoyl]-L-lysyl-[protein] + pyruvate + H(+) = N(6)-[(R)-S(8)-acetyldihydrolipoyl]-L-lysyl-[protein] + CO2</text>
        <dbReference type="Rhea" id="RHEA:19189"/>
        <dbReference type="Rhea" id="RHEA-COMP:10474"/>
        <dbReference type="Rhea" id="RHEA-COMP:10478"/>
        <dbReference type="ChEBI" id="CHEBI:15361"/>
        <dbReference type="ChEBI" id="CHEBI:15378"/>
        <dbReference type="ChEBI" id="CHEBI:16526"/>
        <dbReference type="ChEBI" id="CHEBI:83099"/>
        <dbReference type="ChEBI" id="CHEBI:83111"/>
        <dbReference type="EC" id="1.2.4.1"/>
    </reaction>
</comment>
<keyword evidence="5 8" id="KW-0560">Oxidoreductase</keyword>
<comment type="subunit">
    <text evidence="2 8">Heterodimer of an alpha and a beta chain.</text>
</comment>
<sequence>MATTKKKSTSKTTSVAKKPAKSTNFATAPINKSLSKEEKIALYSTIVGIRRFEERSLRAYNQGKIGGFLHLYIGQEAVATGIVSLMEENDHIITAYRDHGHALAVGMSMNECMAEMYGKHTGCSKGKGGSMHFFAPDKNYWGGHGIVAGQTPLGAGLAFALKYKGLKGCALAFLGDGAVNQGSFMETLNLVSLWNIPVVFVIENNGYSMGTSLKRSSAEENLAHRADGFDMEWEVCNGHDVFEVREVANRAMTRAREEMKPFLLEIRTYRYRGHSVADANHEKYRTKEEIEEYKRTKDPVNVIKQQLLEDGTLTDAEAKRIDQEKKDEAEASAKFADESPVAPRSEIQTDVYWEVDNDTEGKLKGTHFFND</sequence>
<evidence type="ECO:0000259" key="10">
    <source>
        <dbReference type="Pfam" id="PF00676"/>
    </source>
</evidence>
<evidence type="ECO:0000256" key="8">
    <source>
        <dbReference type="RuleBase" id="RU361139"/>
    </source>
</evidence>
<evidence type="ECO:0000256" key="9">
    <source>
        <dbReference type="SAM" id="MobiDB-lite"/>
    </source>
</evidence>
<comment type="caution">
    <text evidence="11">The sequence shown here is derived from an EMBL/GenBank/DDBJ whole genome shotgun (WGS) entry which is preliminary data.</text>
</comment>
<dbReference type="SUPFAM" id="SSF52518">
    <property type="entry name" value="Thiamin diphosphate-binding fold (THDP-binding)"/>
    <property type="match status" value="1"/>
</dbReference>
<protein>
    <recommendedName>
        <fullName evidence="4 8">Pyruvate dehydrogenase E1 component subunit alpha</fullName>
        <ecNumber evidence="3 8">1.2.4.1</ecNumber>
    </recommendedName>
</protein>
<keyword evidence="12" id="KW-1185">Reference proteome</keyword>
<feature type="compositionally biased region" description="Basic and acidic residues" evidence="9">
    <location>
        <begin position="323"/>
        <end position="337"/>
    </location>
</feature>
<dbReference type="Proteomes" id="UP001225316">
    <property type="component" value="Unassembled WGS sequence"/>
</dbReference>
<evidence type="ECO:0000256" key="3">
    <source>
        <dbReference type="ARBA" id="ARBA00012281"/>
    </source>
</evidence>
<feature type="compositionally biased region" description="Low complexity" evidence="9">
    <location>
        <begin position="10"/>
        <end position="21"/>
    </location>
</feature>
<dbReference type="Pfam" id="PF00676">
    <property type="entry name" value="E1_dh"/>
    <property type="match status" value="1"/>
</dbReference>
<dbReference type="InterPro" id="IPR029061">
    <property type="entry name" value="THDP-binding"/>
</dbReference>
<proteinExistence type="predicted"/>
<dbReference type="InterPro" id="IPR001017">
    <property type="entry name" value="DH_E1"/>
</dbReference>
<comment type="function">
    <text evidence="8">The pyruvate dehydrogenase complex catalyzes the overall conversion of pyruvate to acetyl-CoA and CO(2).</text>
</comment>
<organism evidence="11 12">
    <name type="scientific">Thalassobacterium maritimum</name>
    <dbReference type="NCBI Taxonomy" id="3041265"/>
    <lineage>
        <taxon>Bacteria</taxon>
        <taxon>Pseudomonadati</taxon>
        <taxon>Verrucomicrobiota</taxon>
        <taxon>Opitutia</taxon>
        <taxon>Puniceicoccales</taxon>
        <taxon>Coraliomargaritaceae</taxon>
        <taxon>Thalassobacterium</taxon>
    </lineage>
</organism>
<dbReference type="PANTHER" id="PTHR11516">
    <property type="entry name" value="PYRUVATE DEHYDROGENASE E1 COMPONENT, ALPHA SUBUNIT BACTERIAL AND ORGANELLAR"/>
    <property type="match status" value="1"/>
</dbReference>
<feature type="domain" description="Dehydrogenase E1 component" evidence="10">
    <location>
        <begin position="48"/>
        <end position="342"/>
    </location>
</feature>
<keyword evidence="7 8" id="KW-0670">Pyruvate</keyword>
<dbReference type="RefSeq" id="WP_308949938.1">
    <property type="nucleotide sequence ID" value="NZ_JARXHW010000017.1"/>
</dbReference>
<feature type="region of interest" description="Disordered" evidence="9">
    <location>
        <begin position="323"/>
        <end position="349"/>
    </location>
</feature>
<dbReference type="InterPro" id="IPR017597">
    <property type="entry name" value="Pyrv_DH_E1_asu_subgrp-y"/>
</dbReference>
<dbReference type="NCBIfam" id="TIGR03182">
    <property type="entry name" value="PDH_E1_alph_y"/>
    <property type="match status" value="1"/>
</dbReference>
<reference evidence="11 12" key="1">
    <citation type="submission" date="2023-04" db="EMBL/GenBank/DDBJ databases">
        <title>A novel bacteria isolated from coastal sediment.</title>
        <authorList>
            <person name="Liu X.-J."/>
            <person name="Du Z.-J."/>
        </authorList>
    </citation>
    <scope>NUCLEOTIDE SEQUENCE [LARGE SCALE GENOMIC DNA]</scope>
    <source>
        <strain evidence="11 12">SDUM461003</strain>
    </source>
</reference>
<dbReference type="Gene3D" id="3.40.50.970">
    <property type="match status" value="1"/>
</dbReference>
<evidence type="ECO:0000256" key="2">
    <source>
        <dbReference type="ARBA" id="ARBA00011870"/>
    </source>
</evidence>
<evidence type="ECO:0000313" key="12">
    <source>
        <dbReference type="Proteomes" id="UP001225316"/>
    </source>
</evidence>
<feature type="region of interest" description="Disordered" evidence="9">
    <location>
        <begin position="1"/>
        <end position="21"/>
    </location>
</feature>
<comment type="cofactor">
    <cofactor evidence="1 8">
        <name>thiamine diphosphate</name>
        <dbReference type="ChEBI" id="CHEBI:58937"/>
    </cofactor>
</comment>
<evidence type="ECO:0000256" key="7">
    <source>
        <dbReference type="ARBA" id="ARBA00023317"/>
    </source>
</evidence>
<dbReference type="CDD" id="cd02000">
    <property type="entry name" value="TPP_E1_PDC_ADC_BCADC"/>
    <property type="match status" value="1"/>
</dbReference>
<name>A0ABU1AU71_9BACT</name>
<evidence type="ECO:0000313" key="11">
    <source>
        <dbReference type="EMBL" id="MDQ8207704.1"/>
    </source>
</evidence>
<keyword evidence="6 8" id="KW-0786">Thiamine pyrophosphate</keyword>
<evidence type="ECO:0000256" key="5">
    <source>
        <dbReference type="ARBA" id="ARBA00023002"/>
    </source>
</evidence>
<evidence type="ECO:0000256" key="1">
    <source>
        <dbReference type="ARBA" id="ARBA00001964"/>
    </source>
</evidence>
<dbReference type="EMBL" id="JARXHW010000017">
    <property type="protein sequence ID" value="MDQ8207704.1"/>
    <property type="molecule type" value="Genomic_DNA"/>
</dbReference>
<dbReference type="InterPro" id="IPR050642">
    <property type="entry name" value="PDH_E1_Alpha_Subunit"/>
</dbReference>
<gene>
    <name evidence="8 11" type="primary">pdhA</name>
    <name evidence="11" type="ORF">QEH52_09300</name>
</gene>
<dbReference type="PANTHER" id="PTHR11516:SF60">
    <property type="entry name" value="PYRUVATE DEHYDROGENASE E1 COMPONENT SUBUNIT ALPHA"/>
    <property type="match status" value="1"/>
</dbReference>
<accession>A0ABU1AU71</accession>
<evidence type="ECO:0000256" key="6">
    <source>
        <dbReference type="ARBA" id="ARBA00023052"/>
    </source>
</evidence>
<evidence type="ECO:0000256" key="4">
    <source>
        <dbReference type="ARBA" id="ARBA00014159"/>
    </source>
</evidence>